<sequence>MPPRRNSRIRVKMKVDVRPLRLLRDNAQQVLRALDHPLRDAARLILDISLFFVPRGGAPGDPLNLADTAFLDGPFFNPERKSSTWTCGYAHPAAGAIHQGFHWGDALKPPPDFLRRATKGISRQLKKGVGTVLMQEIAKLTS</sequence>
<dbReference type="KEGG" id="cfus:CYFUS_006604"/>
<name>A0A250JCD9_9BACT</name>
<gene>
    <name evidence="1" type="ORF">CYFUS_006604</name>
</gene>
<evidence type="ECO:0000313" key="1">
    <source>
        <dbReference type="EMBL" id="ATB41142.1"/>
    </source>
</evidence>
<proteinExistence type="predicted"/>
<organism evidence="1 2">
    <name type="scientific">Cystobacter fuscus</name>
    <dbReference type="NCBI Taxonomy" id="43"/>
    <lineage>
        <taxon>Bacteria</taxon>
        <taxon>Pseudomonadati</taxon>
        <taxon>Myxococcota</taxon>
        <taxon>Myxococcia</taxon>
        <taxon>Myxococcales</taxon>
        <taxon>Cystobacterineae</taxon>
        <taxon>Archangiaceae</taxon>
        <taxon>Cystobacter</taxon>
    </lineage>
</organism>
<dbReference type="EMBL" id="CP022098">
    <property type="protein sequence ID" value="ATB41142.1"/>
    <property type="molecule type" value="Genomic_DNA"/>
</dbReference>
<evidence type="ECO:0000313" key="2">
    <source>
        <dbReference type="Proteomes" id="UP000217257"/>
    </source>
</evidence>
<reference evidence="1 2" key="1">
    <citation type="submission" date="2017-06" db="EMBL/GenBank/DDBJ databases">
        <title>Sequencing and comparative analysis of myxobacterial genomes.</title>
        <authorList>
            <person name="Rupp O."/>
            <person name="Goesmann A."/>
            <person name="Sogaard-Andersen L."/>
        </authorList>
    </citation>
    <scope>NUCLEOTIDE SEQUENCE [LARGE SCALE GENOMIC DNA]</scope>
    <source>
        <strain evidence="1 2">DSM 52655</strain>
    </source>
</reference>
<evidence type="ECO:0008006" key="3">
    <source>
        <dbReference type="Google" id="ProtNLM"/>
    </source>
</evidence>
<dbReference type="Proteomes" id="UP000217257">
    <property type="component" value="Chromosome"/>
</dbReference>
<accession>A0A250JCD9</accession>
<protein>
    <recommendedName>
        <fullName evidence="3">HK97 gp10 family phage protein</fullName>
    </recommendedName>
</protein>
<dbReference type="AlphaFoldDB" id="A0A250JCD9"/>